<dbReference type="SMART" id="SM01043">
    <property type="entry name" value="BTAD"/>
    <property type="match status" value="1"/>
</dbReference>
<keyword evidence="3" id="KW-0805">Transcription regulation</keyword>
<dbReference type="InterPro" id="IPR019734">
    <property type="entry name" value="TPR_rpt"/>
</dbReference>
<proteinExistence type="inferred from homology"/>
<dbReference type="GO" id="GO:0006355">
    <property type="term" value="P:regulation of DNA-templated transcription"/>
    <property type="evidence" value="ECO:0007669"/>
    <property type="project" value="InterPro"/>
</dbReference>
<dbReference type="SUPFAM" id="SSF52540">
    <property type="entry name" value="P-loop containing nucleoside triphosphate hydrolases"/>
    <property type="match status" value="1"/>
</dbReference>
<dbReference type="AlphaFoldDB" id="A0A7W7R5Z0"/>
<evidence type="ECO:0000256" key="5">
    <source>
        <dbReference type="ARBA" id="ARBA00023163"/>
    </source>
</evidence>
<dbReference type="SUPFAM" id="SSF46894">
    <property type="entry name" value="C-terminal effector domain of the bipartite response regulators"/>
    <property type="match status" value="1"/>
</dbReference>
<reference evidence="9 10" key="1">
    <citation type="submission" date="2020-08" db="EMBL/GenBank/DDBJ databases">
        <title>Sequencing the genomes of 1000 actinobacteria strains.</title>
        <authorList>
            <person name="Klenk H.-P."/>
        </authorList>
    </citation>
    <scope>NUCLEOTIDE SEQUENCE [LARGE SCALE GENOMIC DNA]</scope>
    <source>
        <strain evidence="9 10">DSM 41654</strain>
    </source>
</reference>
<dbReference type="PROSITE" id="PS51755">
    <property type="entry name" value="OMPR_PHOB"/>
    <property type="match status" value="1"/>
</dbReference>
<dbReference type="InterPro" id="IPR036388">
    <property type="entry name" value="WH-like_DNA-bd_sf"/>
</dbReference>
<keyword evidence="5" id="KW-0804">Transcription</keyword>
<evidence type="ECO:0000256" key="4">
    <source>
        <dbReference type="ARBA" id="ARBA00023125"/>
    </source>
</evidence>
<dbReference type="Pfam" id="PF03704">
    <property type="entry name" value="BTAD"/>
    <property type="match status" value="1"/>
</dbReference>
<dbReference type="InterPro" id="IPR005158">
    <property type="entry name" value="BTAD"/>
</dbReference>
<evidence type="ECO:0000256" key="2">
    <source>
        <dbReference type="ARBA" id="ARBA00023012"/>
    </source>
</evidence>
<comment type="caution">
    <text evidence="9">The sequence shown here is derived from an EMBL/GenBank/DDBJ whole genome shotgun (WGS) entry which is preliminary data.</text>
</comment>
<evidence type="ECO:0000259" key="8">
    <source>
        <dbReference type="PROSITE" id="PS51755"/>
    </source>
</evidence>
<dbReference type="EMBL" id="JACHJV010000001">
    <property type="protein sequence ID" value="MBB4926057.1"/>
    <property type="molecule type" value="Genomic_DNA"/>
</dbReference>
<keyword evidence="10" id="KW-1185">Reference proteome</keyword>
<dbReference type="Pfam" id="PF00486">
    <property type="entry name" value="Trans_reg_C"/>
    <property type="match status" value="1"/>
</dbReference>
<name>A0A7W7R5Z0_KITKI</name>
<keyword evidence="4 6" id="KW-0238">DNA-binding</keyword>
<gene>
    <name evidence="9" type="ORF">FHR34_005050</name>
</gene>
<evidence type="ECO:0000256" key="7">
    <source>
        <dbReference type="SAM" id="MobiDB-lite"/>
    </source>
</evidence>
<dbReference type="Proteomes" id="UP000540506">
    <property type="component" value="Unassembled WGS sequence"/>
</dbReference>
<dbReference type="GO" id="GO:0000160">
    <property type="term" value="P:phosphorelay signal transduction system"/>
    <property type="evidence" value="ECO:0007669"/>
    <property type="project" value="UniProtKB-KW"/>
</dbReference>
<evidence type="ECO:0000313" key="9">
    <source>
        <dbReference type="EMBL" id="MBB4926057.1"/>
    </source>
</evidence>
<evidence type="ECO:0000256" key="1">
    <source>
        <dbReference type="ARBA" id="ARBA00005820"/>
    </source>
</evidence>
<dbReference type="InterPro" id="IPR051677">
    <property type="entry name" value="AfsR-DnrI-RedD_regulator"/>
</dbReference>
<dbReference type="PANTHER" id="PTHR35807">
    <property type="entry name" value="TRANSCRIPTIONAL REGULATOR REDD-RELATED"/>
    <property type="match status" value="1"/>
</dbReference>
<dbReference type="InterPro" id="IPR027417">
    <property type="entry name" value="P-loop_NTPase"/>
</dbReference>
<feature type="DNA-binding region" description="OmpR/PhoB-type" evidence="6">
    <location>
        <begin position="1"/>
        <end position="91"/>
    </location>
</feature>
<feature type="region of interest" description="Disordered" evidence="7">
    <location>
        <begin position="256"/>
        <end position="275"/>
    </location>
</feature>
<sequence length="965" mass="102207">MRIELLGAVTVRYDDGACATPSAPKRRALLAALAVQLGHLVPTEQLIELVWDGSPPATARAALQGHIAELRRLLDGRLELATRGGGYLLTGDPEQVDALRFERLCDEAGLLLPSRATPEAVAYATPEAVAAPRAEGELDPALPLLRAALDLWRGPALTGCGSTLLRERTVPRLTDLRLRALEQLGEGLCRLDRGAELVAELTEAVLAHPSHEQLAVQLLACLEQAGRGAQALEWYDRVAAQLPAAPGPALRAARDRLSHTRPPAHGYPAAPALESAESAATPASAIPVGAIPVGAAPASPSASFPRPLPAQLPRGSRRFVGRSSELEQLDGAIVAGRENRPILVTGPAGVGKTSLVRHWAHRVAHHFPDGQLYADLRGFDETEPRDPAEVLAAFLTALGFAEDAVPASLEGRSRLYRELLTGRRLLIVLDNARSYEQLAPLLPDAPVETGPADSGPVTVITSRSRLGDLLVQEGAAPLSLDVLTPAEALELLSRVLEPARVAAEPQAAAELAERCDRLPLALRLAAARLAARPGWALRDLVAEVSDEQARLASLSCAGRGSLGVAATLNLTCRALSAPAVRLFTVLGLHPGAVIDAHTAAVLADVPPVEVRSLLAQLDAAHLVEETAPGLFARHDLVRLYSAQLAAELTCDERLAAMDRMIDHYLAATAAACAGLHTRSVLLAGASLSTGLGPAAGSMPALATPGQAVEWFRREERAVRGVVLCAEQYERTAAALQLAHQAGVLYYNANHSRPEWRLTAEAGLRAAHALAEPAALVRMYADLAVVLIEQREFRAAADHLDQAIALADELGDPVLRHQCRTRLANGLVRAGQQARAIPLMTDIVSRARELTDDRLLAQALNNLANALVIAGTSELALSHAEEAVRILTAHPEDPKLVIATHTLAEALHALGRHNAALATARRALALGRTQGNLRIESQSHALLATLLHALGRTAEALEAEVLAARR</sequence>
<dbReference type="PANTHER" id="PTHR35807:SF1">
    <property type="entry name" value="TRANSCRIPTIONAL REGULATOR REDD"/>
    <property type="match status" value="1"/>
</dbReference>
<dbReference type="Gene3D" id="1.25.40.10">
    <property type="entry name" value="Tetratricopeptide repeat domain"/>
    <property type="match status" value="3"/>
</dbReference>
<keyword evidence="2" id="KW-0902">Two-component regulatory system</keyword>
<dbReference type="Gene3D" id="1.10.10.10">
    <property type="entry name" value="Winged helix-like DNA-binding domain superfamily/Winged helix DNA-binding domain"/>
    <property type="match status" value="1"/>
</dbReference>
<dbReference type="GO" id="GO:0003677">
    <property type="term" value="F:DNA binding"/>
    <property type="evidence" value="ECO:0007669"/>
    <property type="project" value="UniProtKB-UniRule"/>
</dbReference>
<dbReference type="InterPro" id="IPR016032">
    <property type="entry name" value="Sig_transdc_resp-reg_C-effctor"/>
</dbReference>
<dbReference type="InterPro" id="IPR049945">
    <property type="entry name" value="AAA_22"/>
</dbReference>
<dbReference type="Pfam" id="PF13401">
    <property type="entry name" value="AAA_22"/>
    <property type="match status" value="1"/>
</dbReference>
<dbReference type="InterPro" id="IPR001867">
    <property type="entry name" value="OmpR/PhoB-type_DNA-bd"/>
</dbReference>
<dbReference type="InterPro" id="IPR011990">
    <property type="entry name" value="TPR-like_helical_dom_sf"/>
</dbReference>
<accession>A0A7W7R5Z0</accession>
<comment type="similarity">
    <text evidence="1">Belongs to the AfsR/DnrI/RedD regulatory family.</text>
</comment>
<dbReference type="PRINTS" id="PR00364">
    <property type="entry name" value="DISEASERSIST"/>
</dbReference>
<evidence type="ECO:0000313" key="10">
    <source>
        <dbReference type="Proteomes" id="UP000540506"/>
    </source>
</evidence>
<dbReference type="Gene3D" id="3.40.50.300">
    <property type="entry name" value="P-loop containing nucleotide triphosphate hydrolases"/>
    <property type="match status" value="1"/>
</dbReference>
<feature type="domain" description="OmpR/PhoB-type" evidence="8">
    <location>
        <begin position="1"/>
        <end position="91"/>
    </location>
</feature>
<dbReference type="RefSeq" id="WP_184938785.1">
    <property type="nucleotide sequence ID" value="NZ_JACHJV010000001.1"/>
</dbReference>
<organism evidence="9 10">
    <name type="scientific">Kitasatospora kifunensis</name>
    <name type="common">Streptomyces kifunensis</name>
    <dbReference type="NCBI Taxonomy" id="58351"/>
    <lineage>
        <taxon>Bacteria</taxon>
        <taxon>Bacillati</taxon>
        <taxon>Actinomycetota</taxon>
        <taxon>Actinomycetes</taxon>
        <taxon>Kitasatosporales</taxon>
        <taxon>Streptomycetaceae</taxon>
        <taxon>Kitasatospora</taxon>
    </lineage>
</organism>
<dbReference type="SMART" id="SM00862">
    <property type="entry name" value="Trans_reg_C"/>
    <property type="match status" value="1"/>
</dbReference>
<protein>
    <submittedName>
        <fullName evidence="9">DNA-binding SARP family transcriptional activator</fullName>
    </submittedName>
</protein>
<dbReference type="SUPFAM" id="SSF48452">
    <property type="entry name" value="TPR-like"/>
    <property type="match status" value="3"/>
</dbReference>
<evidence type="ECO:0000256" key="3">
    <source>
        <dbReference type="ARBA" id="ARBA00023015"/>
    </source>
</evidence>
<evidence type="ECO:0000256" key="6">
    <source>
        <dbReference type="PROSITE-ProRule" id="PRU01091"/>
    </source>
</evidence>
<dbReference type="SMART" id="SM00028">
    <property type="entry name" value="TPR"/>
    <property type="match status" value="3"/>
</dbReference>